<dbReference type="EMBL" id="BK015606">
    <property type="protein sequence ID" value="DAE15500.1"/>
    <property type="molecule type" value="Genomic_DNA"/>
</dbReference>
<protein>
    <submittedName>
        <fullName evidence="1">Uncharacterized protein</fullName>
    </submittedName>
</protein>
<organism evidence="1">
    <name type="scientific">Podoviridae sp. ctZ5d16</name>
    <dbReference type="NCBI Taxonomy" id="2825257"/>
    <lineage>
        <taxon>Viruses</taxon>
        <taxon>Duplodnaviria</taxon>
        <taxon>Heunggongvirae</taxon>
        <taxon>Uroviricota</taxon>
        <taxon>Caudoviricetes</taxon>
    </lineage>
</organism>
<reference evidence="1" key="1">
    <citation type="journal article" date="2021" name="Proc. Natl. Acad. Sci. U.S.A.">
        <title>A Catalog of Tens of Thousands of Viruses from Human Metagenomes Reveals Hidden Associations with Chronic Diseases.</title>
        <authorList>
            <person name="Tisza M.J."/>
            <person name="Buck C.B."/>
        </authorList>
    </citation>
    <scope>NUCLEOTIDE SEQUENCE</scope>
    <source>
        <strain evidence="1">CtZ5d16</strain>
    </source>
</reference>
<evidence type="ECO:0000313" key="1">
    <source>
        <dbReference type="EMBL" id="DAE15500.1"/>
    </source>
</evidence>
<sequence length="29" mass="3562">MSTFIYYYILLFVDMYELLSYSNSMEVII</sequence>
<proteinExistence type="predicted"/>
<name>A0A8S5QAG6_9CAUD</name>
<accession>A0A8S5QAG6</accession>